<proteinExistence type="predicted"/>
<protein>
    <recommendedName>
        <fullName evidence="3">WbqC family protein</fullName>
    </recommendedName>
</protein>
<dbReference type="InterPro" id="IPR014985">
    <property type="entry name" value="WbqC"/>
</dbReference>
<dbReference type="EMBL" id="SSMC01000003">
    <property type="protein sequence ID" value="THD66586.1"/>
    <property type="molecule type" value="Genomic_DNA"/>
</dbReference>
<keyword evidence="2" id="KW-1185">Reference proteome</keyword>
<dbReference type="OrthoDB" id="1523452at2"/>
<accession>A0A4S3LYT2</accession>
<dbReference type="RefSeq" id="WP_136336658.1">
    <property type="nucleotide sequence ID" value="NZ_QXMP01000003.1"/>
</dbReference>
<name>A0A4S3LYT2_9FLAO</name>
<evidence type="ECO:0008006" key="3">
    <source>
        <dbReference type="Google" id="ProtNLM"/>
    </source>
</evidence>
<dbReference type="Proteomes" id="UP000305939">
    <property type="component" value="Unassembled WGS sequence"/>
</dbReference>
<gene>
    <name evidence="1" type="ORF">E7Z59_12395</name>
</gene>
<dbReference type="AlphaFoldDB" id="A0A4S3LYT2"/>
<dbReference type="Pfam" id="PF08889">
    <property type="entry name" value="WbqC"/>
    <property type="match status" value="1"/>
</dbReference>
<sequence>MKSLLHPTYFPNISHFAIMAQGAFIFEKEDNYQKQTYRNRMYIYSANGIQMLSVPVKHLGGAEGHQKYKAVIIEDNFDWKKQHWKSIQTSYRTSPFFEFYEDEIAPFFHKKHESLYDMNLESAALISDILQLDIAFEFTSEYEKNPEAYNDLRPLANAKKQAHLIPEEYTQVFSEKHGYIPNLSILDLLFNEGPNTLNYLERQQI</sequence>
<evidence type="ECO:0000313" key="1">
    <source>
        <dbReference type="EMBL" id="THD66586.1"/>
    </source>
</evidence>
<reference evidence="1 2" key="1">
    <citation type="submission" date="2019-04" db="EMBL/GenBank/DDBJ databases">
        <title>Draft genome sequence of Robertkochia marina CC-AMO-30D.</title>
        <authorList>
            <person name="Hameed A."/>
            <person name="Lin S.-Y."/>
            <person name="Shahina M."/>
            <person name="Lai W.-A."/>
            <person name="Young C.-C."/>
        </authorList>
    </citation>
    <scope>NUCLEOTIDE SEQUENCE [LARGE SCALE GENOMIC DNA]</scope>
    <source>
        <strain evidence="1 2">CC-AMO-30D</strain>
    </source>
</reference>
<evidence type="ECO:0000313" key="2">
    <source>
        <dbReference type="Proteomes" id="UP000305939"/>
    </source>
</evidence>
<organism evidence="1 2">
    <name type="scientific">Robertkochia marina</name>
    <dbReference type="NCBI Taxonomy" id="1227945"/>
    <lineage>
        <taxon>Bacteria</taxon>
        <taxon>Pseudomonadati</taxon>
        <taxon>Bacteroidota</taxon>
        <taxon>Flavobacteriia</taxon>
        <taxon>Flavobacteriales</taxon>
        <taxon>Flavobacteriaceae</taxon>
        <taxon>Robertkochia</taxon>
    </lineage>
</organism>
<comment type="caution">
    <text evidence="1">The sequence shown here is derived from an EMBL/GenBank/DDBJ whole genome shotgun (WGS) entry which is preliminary data.</text>
</comment>